<keyword evidence="3 7" id="KW-0812">Transmembrane</keyword>
<feature type="transmembrane region" description="Helical" evidence="7">
    <location>
        <begin position="135"/>
        <end position="161"/>
    </location>
</feature>
<keyword evidence="5 7" id="KW-0472">Membrane</keyword>
<gene>
    <name evidence="8" type="ORF">DL89DRAFT_30556</name>
</gene>
<feature type="region of interest" description="Disordered" evidence="6">
    <location>
        <begin position="282"/>
        <end position="301"/>
    </location>
</feature>
<dbReference type="GO" id="GO:0005886">
    <property type="term" value="C:plasma membrane"/>
    <property type="evidence" value="ECO:0007669"/>
    <property type="project" value="TreeGrafter"/>
</dbReference>
<feature type="transmembrane region" description="Helical" evidence="7">
    <location>
        <begin position="101"/>
        <end position="123"/>
    </location>
</feature>
<comment type="subcellular location">
    <subcellularLocation>
        <location evidence="1">Membrane</location>
        <topology evidence="1">Multi-pass membrane protein</topology>
    </subcellularLocation>
</comment>
<feature type="transmembrane region" description="Helical" evidence="7">
    <location>
        <begin position="193"/>
        <end position="213"/>
    </location>
</feature>
<evidence type="ECO:0000313" key="8">
    <source>
        <dbReference type="EMBL" id="ORX68288.1"/>
    </source>
</evidence>
<dbReference type="GeneID" id="63807541"/>
<dbReference type="Pfam" id="PF03649">
    <property type="entry name" value="UPF0014"/>
    <property type="match status" value="1"/>
</dbReference>
<evidence type="ECO:0000256" key="2">
    <source>
        <dbReference type="ARBA" id="ARBA00005268"/>
    </source>
</evidence>
<name>A0A1Y1W4E3_9FUNG</name>
<evidence type="ECO:0000256" key="1">
    <source>
        <dbReference type="ARBA" id="ARBA00004141"/>
    </source>
</evidence>
<comment type="similarity">
    <text evidence="2">Belongs to the UPF0014 family.</text>
</comment>
<dbReference type="Gene3D" id="1.10.3720.10">
    <property type="entry name" value="MetI-like"/>
    <property type="match status" value="1"/>
</dbReference>
<dbReference type="Proteomes" id="UP000193922">
    <property type="component" value="Unassembled WGS sequence"/>
</dbReference>
<feature type="transmembrane region" description="Helical" evidence="7">
    <location>
        <begin position="71"/>
        <end position="89"/>
    </location>
</feature>
<protein>
    <submittedName>
        <fullName evidence="8">Uncharacterized protein</fullName>
    </submittedName>
</protein>
<keyword evidence="4 7" id="KW-1133">Transmembrane helix</keyword>
<dbReference type="PANTHER" id="PTHR30028">
    <property type="entry name" value="UPF0014 INNER MEMBRANE PROTEIN YBBM-RELATED"/>
    <property type="match status" value="1"/>
</dbReference>
<evidence type="ECO:0000256" key="7">
    <source>
        <dbReference type="SAM" id="Phobius"/>
    </source>
</evidence>
<evidence type="ECO:0000256" key="6">
    <source>
        <dbReference type="SAM" id="MobiDB-lite"/>
    </source>
</evidence>
<feature type="transmembrane region" description="Helical" evidence="7">
    <location>
        <begin position="43"/>
        <end position="65"/>
    </location>
</feature>
<evidence type="ECO:0000256" key="5">
    <source>
        <dbReference type="ARBA" id="ARBA00023136"/>
    </source>
</evidence>
<dbReference type="AlphaFoldDB" id="A0A1Y1W4E3"/>
<organism evidence="8 9">
    <name type="scientific">Linderina pennispora</name>
    <dbReference type="NCBI Taxonomy" id="61395"/>
    <lineage>
        <taxon>Eukaryota</taxon>
        <taxon>Fungi</taxon>
        <taxon>Fungi incertae sedis</taxon>
        <taxon>Zoopagomycota</taxon>
        <taxon>Kickxellomycotina</taxon>
        <taxon>Kickxellomycetes</taxon>
        <taxon>Kickxellales</taxon>
        <taxon>Kickxellaceae</taxon>
        <taxon>Linderina</taxon>
    </lineage>
</organism>
<reference evidence="8 9" key="1">
    <citation type="submission" date="2016-07" db="EMBL/GenBank/DDBJ databases">
        <title>Pervasive Adenine N6-methylation of Active Genes in Fungi.</title>
        <authorList>
            <consortium name="DOE Joint Genome Institute"/>
            <person name="Mondo S.J."/>
            <person name="Dannebaum R.O."/>
            <person name="Kuo R.C."/>
            <person name="Labutti K."/>
            <person name="Haridas S."/>
            <person name="Kuo A."/>
            <person name="Salamov A."/>
            <person name="Ahrendt S.R."/>
            <person name="Lipzen A."/>
            <person name="Sullivan W."/>
            <person name="Andreopoulos W.B."/>
            <person name="Clum A."/>
            <person name="Lindquist E."/>
            <person name="Daum C."/>
            <person name="Ramamoorthy G.K."/>
            <person name="Gryganskyi A."/>
            <person name="Culley D."/>
            <person name="Magnuson J.K."/>
            <person name="James T.Y."/>
            <person name="O'Malley M.A."/>
            <person name="Stajich J.E."/>
            <person name="Spatafora J.W."/>
            <person name="Visel A."/>
            <person name="Grigoriev I.V."/>
        </authorList>
    </citation>
    <scope>NUCLEOTIDE SEQUENCE [LARGE SCALE GENOMIC DNA]</scope>
    <source>
        <strain evidence="8 9">ATCC 12442</strain>
    </source>
</reference>
<feature type="transmembrane region" description="Helical" evidence="7">
    <location>
        <begin position="233"/>
        <end position="257"/>
    </location>
</feature>
<sequence>MDFGLYKEDSAPLSWSNVGIAALMLVITVAISRVLRLNLEKQIVVAAARCVAQLTVLGLILKSVFSSSSALYVLGLAALLGGLAAVEVTQWRAKRVVRGMLPIAFVCIFGSSMLVALLGGMYAMNFDPPYVASKFIPILGMLLGNTMVGVALGMESVLGALDTKRDMVETMLCFGASRWEVVRPLVVEATRSAMIPTITMVSITGLISIPGMMSGQILGGADVLDAARYQQVIMFMIAASTSLGVVLATIAIAYIVVDAEPKLRTEKVGLVAQAAKPSGGAVRVSMSQRHPKKQFKPWVRT</sequence>
<dbReference type="PANTHER" id="PTHR30028:SF0">
    <property type="entry name" value="PROTEIN ALUMINUM SENSITIVE 3"/>
    <property type="match status" value="1"/>
</dbReference>
<proteinExistence type="inferred from homology"/>
<evidence type="ECO:0000313" key="9">
    <source>
        <dbReference type="Proteomes" id="UP000193922"/>
    </source>
</evidence>
<dbReference type="RefSeq" id="XP_040742102.1">
    <property type="nucleotide sequence ID" value="XM_040890893.1"/>
</dbReference>
<dbReference type="OrthoDB" id="432685at2759"/>
<feature type="transmembrane region" description="Helical" evidence="7">
    <location>
        <begin position="12"/>
        <end position="31"/>
    </location>
</feature>
<dbReference type="InterPro" id="IPR035906">
    <property type="entry name" value="MetI-like_sf"/>
</dbReference>
<comment type="caution">
    <text evidence="8">The sequence shown here is derived from an EMBL/GenBank/DDBJ whole genome shotgun (WGS) entry which is preliminary data.</text>
</comment>
<evidence type="ECO:0000256" key="4">
    <source>
        <dbReference type="ARBA" id="ARBA00022989"/>
    </source>
</evidence>
<evidence type="ECO:0000256" key="3">
    <source>
        <dbReference type="ARBA" id="ARBA00022692"/>
    </source>
</evidence>
<accession>A0A1Y1W4E3</accession>
<keyword evidence="9" id="KW-1185">Reference proteome</keyword>
<dbReference type="InterPro" id="IPR005226">
    <property type="entry name" value="UPF0014_fam"/>
</dbReference>
<dbReference type="EMBL" id="MCFD01000010">
    <property type="protein sequence ID" value="ORX68288.1"/>
    <property type="molecule type" value="Genomic_DNA"/>
</dbReference>